<comment type="caution">
    <text evidence="2">The sequence shown here is derived from an EMBL/GenBank/DDBJ whole genome shotgun (WGS) entry which is preliminary data.</text>
</comment>
<dbReference type="AlphaFoldDB" id="A0A2P6R3T9"/>
<evidence type="ECO:0000259" key="1">
    <source>
        <dbReference type="Pfam" id="PF21473"/>
    </source>
</evidence>
<organism evidence="2 3">
    <name type="scientific">Rosa chinensis</name>
    <name type="common">China rose</name>
    <dbReference type="NCBI Taxonomy" id="74649"/>
    <lineage>
        <taxon>Eukaryota</taxon>
        <taxon>Viridiplantae</taxon>
        <taxon>Streptophyta</taxon>
        <taxon>Embryophyta</taxon>
        <taxon>Tracheophyta</taxon>
        <taxon>Spermatophyta</taxon>
        <taxon>Magnoliopsida</taxon>
        <taxon>eudicotyledons</taxon>
        <taxon>Gunneridae</taxon>
        <taxon>Pentapetalae</taxon>
        <taxon>rosids</taxon>
        <taxon>fabids</taxon>
        <taxon>Rosales</taxon>
        <taxon>Rosaceae</taxon>
        <taxon>Rosoideae</taxon>
        <taxon>Rosoideae incertae sedis</taxon>
        <taxon>Rosa</taxon>
    </lineage>
</organism>
<evidence type="ECO:0000313" key="2">
    <source>
        <dbReference type="EMBL" id="PRQ41101.1"/>
    </source>
</evidence>
<proteinExistence type="predicted"/>
<dbReference type="Gramene" id="PRQ41101">
    <property type="protein sequence ID" value="PRQ41101"/>
    <property type="gene ID" value="RchiOBHm_Chr4g0443301"/>
</dbReference>
<dbReference type="SUPFAM" id="SSF50249">
    <property type="entry name" value="Nucleic acid-binding proteins"/>
    <property type="match status" value="1"/>
</dbReference>
<feature type="domain" description="Single-stranded DNA binding protein Ssb-like OB fold" evidence="1">
    <location>
        <begin position="5"/>
        <end position="40"/>
    </location>
</feature>
<dbReference type="PANTHER" id="PTHR31472:SF39">
    <property type="entry name" value="F5O8.30 PROTEIN"/>
    <property type="match status" value="1"/>
</dbReference>
<keyword evidence="3" id="KW-1185">Reference proteome</keyword>
<dbReference type="PANTHER" id="PTHR31472">
    <property type="entry name" value="OS05G0244600 PROTEIN"/>
    <property type="match status" value="1"/>
</dbReference>
<evidence type="ECO:0000313" key="3">
    <source>
        <dbReference type="Proteomes" id="UP000238479"/>
    </source>
</evidence>
<protein>
    <submittedName>
        <fullName evidence="2">Putative nucleic acid-binding protein</fullName>
    </submittedName>
</protein>
<dbReference type="Proteomes" id="UP000238479">
    <property type="component" value="Chromosome 4"/>
</dbReference>
<sequence>MYCAVDLMKEGSTLTLRNAEIYMFKGTMRLAVGESGSVEVAEPASFTVGEDNLSLLDFKRPLLGLIKFLGIMRCLREMKGL</sequence>
<name>A0A2P6R3T9_ROSCH</name>
<reference evidence="2 3" key="1">
    <citation type="journal article" date="2018" name="Nat. Genet.">
        <title>The Rosa genome provides new insights in the design of modern roses.</title>
        <authorList>
            <person name="Bendahmane M."/>
        </authorList>
    </citation>
    <scope>NUCLEOTIDE SEQUENCE [LARGE SCALE GENOMIC DNA]</scope>
    <source>
        <strain evidence="3">cv. Old Blush</strain>
    </source>
</reference>
<dbReference type="InterPro" id="IPR012340">
    <property type="entry name" value="NA-bd_OB-fold"/>
</dbReference>
<dbReference type="STRING" id="74649.A0A2P6R3T9"/>
<gene>
    <name evidence="2" type="ORF">RchiOBHm_Chr4g0443301</name>
</gene>
<accession>A0A2P6R3T9</accession>
<dbReference type="Pfam" id="PF21473">
    <property type="entry name" value="OB_Ssb-like"/>
    <property type="match status" value="1"/>
</dbReference>
<dbReference type="InterPro" id="IPR048970">
    <property type="entry name" value="OB_Ssb-like"/>
</dbReference>
<dbReference type="EMBL" id="PDCK01000042">
    <property type="protein sequence ID" value="PRQ41101.1"/>
    <property type="molecule type" value="Genomic_DNA"/>
</dbReference>
<dbReference type="Gene3D" id="2.40.50.140">
    <property type="entry name" value="Nucleic acid-binding proteins"/>
    <property type="match status" value="1"/>
</dbReference>